<dbReference type="PANTHER" id="PTHR11106:SF111">
    <property type="entry name" value="MACRO DOMAIN-CONTAINING PROTEIN"/>
    <property type="match status" value="1"/>
</dbReference>
<dbReference type="Gene3D" id="3.40.220.10">
    <property type="entry name" value="Leucine Aminopeptidase, subunit E, domain 1"/>
    <property type="match status" value="1"/>
</dbReference>
<reference evidence="2 3" key="1">
    <citation type="journal article" date="2016" name="Nat. Commun.">
        <title>Thousands of microbial genomes shed light on interconnected biogeochemical processes in an aquifer system.</title>
        <authorList>
            <person name="Anantharaman K."/>
            <person name="Brown C.T."/>
            <person name="Hug L.A."/>
            <person name="Sharon I."/>
            <person name="Castelle C.J."/>
            <person name="Probst A.J."/>
            <person name="Thomas B.C."/>
            <person name="Singh A."/>
            <person name="Wilkins M.J."/>
            <person name="Karaoz U."/>
            <person name="Brodie E.L."/>
            <person name="Williams K.H."/>
            <person name="Hubbard S.S."/>
            <person name="Banfield J.F."/>
        </authorList>
    </citation>
    <scope>NUCLEOTIDE SEQUENCE [LARGE SCALE GENOMIC DNA]</scope>
</reference>
<gene>
    <name evidence="2" type="ORF">A2806_02405</name>
</gene>
<evidence type="ECO:0000313" key="3">
    <source>
        <dbReference type="Proteomes" id="UP000177629"/>
    </source>
</evidence>
<name>A0A1G2PHQ5_9BACT</name>
<dbReference type="EMBL" id="MHSS01000013">
    <property type="protein sequence ID" value="OHA47870.1"/>
    <property type="molecule type" value="Genomic_DNA"/>
</dbReference>
<organism evidence="2 3">
    <name type="scientific">Candidatus Terrybacteria bacterium RIFCSPHIGHO2_01_FULL_48_17</name>
    <dbReference type="NCBI Taxonomy" id="1802362"/>
    <lineage>
        <taxon>Bacteria</taxon>
        <taxon>Candidatus Terryibacteriota</taxon>
    </lineage>
</organism>
<evidence type="ECO:0000313" key="2">
    <source>
        <dbReference type="EMBL" id="OHA47870.1"/>
    </source>
</evidence>
<dbReference type="InterPro" id="IPR002589">
    <property type="entry name" value="Macro_dom"/>
</dbReference>
<protein>
    <recommendedName>
        <fullName evidence="1">Macro domain-containing protein</fullName>
    </recommendedName>
</protein>
<dbReference type="AlphaFoldDB" id="A0A1G2PHQ5"/>
<proteinExistence type="predicted"/>
<dbReference type="Pfam" id="PF01661">
    <property type="entry name" value="Macro"/>
    <property type="match status" value="1"/>
</dbReference>
<sequence>MKIKGADITKMKVDAIINAADTYLQHGGGVAAAIVNAGGPRIQEESNRVGFCPIGGACVTGAGTLHARHVIHVPTIDWESGQRADAEDIFAGAKAALKMAQSLGLKSVAFPLLGAGVVGIPEEIAEEQIAKAADLFPDMQITLCVRE</sequence>
<comment type="caution">
    <text evidence="2">The sequence shown here is derived from an EMBL/GenBank/DDBJ whole genome shotgun (WGS) entry which is preliminary data.</text>
</comment>
<dbReference type="PANTHER" id="PTHR11106">
    <property type="entry name" value="GANGLIOSIDE INDUCED DIFFERENTIATION ASSOCIATED PROTEIN 2-RELATED"/>
    <property type="match status" value="1"/>
</dbReference>
<accession>A0A1G2PHQ5</accession>
<dbReference type="STRING" id="1802362.A2806_02405"/>
<dbReference type="PROSITE" id="PS51154">
    <property type="entry name" value="MACRO"/>
    <property type="match status" value="1"/>
</dbReference>
<dbReference type="SMART" id="SM00506">
    <property type="entry name" value="A1pp"/>
    <property type="match status" value="1"/>
</dbReference>
<feature type="domain" description="Macro" evidence="1">
    <location>
        <begin position="1"/>
        <end position="147"/>
    </location>
</feature>
<evidence type="ECO:0000259" key="1">
    <source>
        <dbReference type="PROSITE" id="PS51154"/>
    </source>
</evidence>
<dbReference type="Proteomes" id="UP000177629">
    <property type="component" value="Unassembled WGS sequence"/>
</dbReference>
<dbReference type="SUPFAM" id="SSF52949">
    <property type="entry name" value="Macro domain-like"/>
    <property type="match status" value="1"/>
</dbReference>
<dbReference type="InterPro" id="IPR043472">
    <property type="entry name" value="Macro_dom-like"/>
</dbReference>